<proteinExistence type="predicted"/>
<organism evidence="2 3">
    <name type="scientific">Diaporthe eres</name>
    <name type="common">Phomopsis oblonga</name>
    <dbReference type="NCBI Taxonomy" id="83184"/>
    <lineage>
        <taxon>Eukaryota</taxon>
        <taxon>Fungi</taxon>
        <taxon>Dikarya</taxon>
        <taxon>Ascomycota</taxon>
        <taxon>Pezizomycotina</taxon>
        <taxon>Sordariomycetes</taxon>
        <taxon>Sordariomycetidae</taxon>
        <taxon>Diaporthales</taxon>
        <taxon>Diaporthaceae</taxon>
        <taxon>Diaporthe</taxon>
        <taxon>Diaporthe eres species complex</taxon>
    </lineage>
</organism>
<gene>
    <name evidence="2" type="ORF">SLS63_011383</name>
</gene>
<comment type="caution">
    <text evidence="2">The sequence shown here is derived from an EMBL/GenBank/DDBJ whole genome shotgun (WGS) entry which is preliminary data.</text>
</comment>
<feature type="compositionally biased region" description="Polar residues" evidence="1">
    <location>
        <begin position="1"/>
        <end position="13"/>
    </location>
</feature>
<feature type="compositionally biased region" description="Basic and acidic residues" evidence="1">
    <location>
        <begin position="390"/>
        <end position="416"/>
    </location>
</feature>
<feature type="region of interest" description="Disordered" evidence="1">
    <location>
        <begin position="357"/>
        <end position="416"/>
    </location>
</feature>
<feature type="region of interest" description="Disordered" evidence="1">
    <location>
        <begin position="43"/>
        <end position="62"/>
    </location>
</feature>
<keyword evidence="3" id="KW-1185">Reference proteome</keyword>
<evidence type="ECO:0000313" key="2">
    <source>
        <dbReference type="EMBL" id="KAK7715627.1"/>
    </source>
</evidence>
<feature type="compositionally biased region" description="Acidic residues" evidence="1">
    <location>
        <begin position="379"/>
        <end position="389"/>
    </location>
</feature>
<evidence type="ECO:0000313" key="3">
    <source>
        <dbReference type="Proteomes" id="UP001430848"/>
    </source>
</evidence>
<protein>
    <recommendedName>
        <fullName evidence="4">F-box domain-containing protein</fullName>
    </recommendedName>
</protein>
<dbReference type="Proteomes" id="UP001430848">
    <property type="component" value="Unassembled WGS sequence"/>
</dbReference>
<reference evidence="2 3" key="1">
    <citation type="submission" date="2024-02" db="EMBL/GenBank/DDBJ databases">
        <title>De novo assembly and annotation of 12 fungi associated with fruit tree decline syndrome in Ontario, Canada.</title>
        <authorList>
            <person name="Sulman M."/>
            <person name="Ellouze W."/>
            <person name="Ilyukhin E."/>
        </authorList>
    </citation>
    <scope>NUCLEOTIDE SEQUENCE [LARGE SCALE GENOMIC DNA]</scope>
    <source>
        <strain evidence="2 3">M169</strain>
    </source>
</reference>
<sequence>MGVTKDTNPSNMLTAPEAPNTLTPENPSTNLDVGELLEARATNDGEAVSNGEAKSDGGGDIAGQVVPTNLLRRLPKEVMKKIYELVMVDGIPGAPDPIPGEEKFTRTLKMPAITMVDRHIRDESLAFVLPGNQFSVQLPRDEDKISRLESLQERVLNRHRGLGFDPNEILEDMKGHAKETEDELSDYFANTKDLNLCPFRLVGSLILTYNGRLRINVDDGTSNWSPRSILVGFRCYDDAGFEAWKGKADKRKQLNADGKIDWTDFRGVRKAFVAALIKSEFWFSYVDYEDVLLHPMIQPIVKALCMFASGQEKPLRWIEVIAFEFISIPTGLGVEWSYLTYEDAVYQSEPDDGFGGFSDGRFLSGDEDSQDSWEKEGSDVEEEDEEDEDGKSSEDGDNSEGRDDPGDNKSDGDHIN</sequence>
<dbReference type="EMBL" id="JAKNSF020000107">
    <property type="protein sequence ID" value="KAK7715627.1"/>
    <property type="molecule type" value="Genomic_DNA"/>
</dbReference>
<evidence type="ECO:0008006" key="4">
    <source>
        <dbReference type="Google" id="ProtNLM"/>
    </source>
</evidence>
<accession>A0ABR1NU70</accession>
<name>A0ABR1NU70_DIAER</name>
<feature type="region of interest" description="Disordered" evidence="1">
    <location>
        <begin position="1"/>
        <end position="30"/>
    </location>
</feature>
<feature type="compositionally biased region" description="Polar residues" evidence="1">
    <location>
        <begin position="20"/>
        <end position="30"/>
    </location>
</feature>
<evidence type="ECO:0000256" key="1">
    <source>
        <dbReference type="SAM" id="MobiDB-lite"/>
    </source>
</evidence>